<dbReference type="Pfam" id="PF14310">
    <property type="entry name" value="Fn3-like"/>
    <property type="match status" value="1"/>
</dbReference>
<reference evidence="5 6" key="1">
    <citation type="submission" date="2022-08" db="EMBL/GenBank/DDBJ databases">
        <authorList>
            <person name="Zeman M."/>
            <person name="Kubasova T."/>
        </authorList>
    </citation>
    <scope>NUCLEOTIDE SEQUENCE [LARGE SCALE GENOMIC DNA]</scope>
    <source>
        <strain evidence="5 6">ET62</strain>
    </source>
</reference>
<evidence type="ECO:0000313" key="6">
    <source>
        <dbReference type="Proteomes" id="UP001204579"/>
    </source>
</evidence>
<dbReference type="SMART" id="SM01217">
    <property type="entry name" value="Fn3_like"/>
    <property type="match status" value="1"/>
</dbReference>
<keyword evidence="2" id="KW-0732">Signal</keyword>
<dbReference type="PANTHER" id="PTHR42721:SF3">
    <property type="entry name" value="BETA-D-XYLOSIDASE 5-RELATED"/>
    <property type="match status" value="1"/>
</dbReference>
<accession>A0AAW5MXA4</accession>
<dbReference type="Gene3D" id="2.60.40.10">
    <property type="entry name" value="Immunoglobulins"/>
    <property type="match status" value="1"/>
</dbReference>
<keyword evidence="6" id="KW-1185">Reference proteome</keyword>
<comment type="similarity">
    <text evidence="1">Belongs to the glycosyl hydrolase 3 family.</text>
</comment>
<evidence type="ECO:0000256" key="1">
    <source>
        <dbReference type="ARBA" id="ARBA00005336"/>
    </source>
</evidence>
<organism evidence="5 6">
    <name type="scientific">Phocaeicola barnesiae</name>
    <dbReference type="NCBI Taxonomy" id="376804"/>
    <lineage>
        <taxon>Bacteria</taxon>
        <taxon>Pseudomonadati</taxon>
        <taxon>Bacteroidota</taxon>
        <taxon>Bacteroidia</taxon>
        <taxon>Bacteroidales</taxon>
        <taxon>Bacteroidaceae</taxon>
        <taxon>Phocaeicola</taxon>
    </lineage>
</organism>
<dbReference type="Pfam" id="PF00933">
    <property type="entry name" value="Glyco_hydro_3"/>
    <property type="match status" value="1"/>
</dbReference>
<dbReference type="GO" id="GO:0031222">
    <property type="term" value="P:arabinan catabolic process"/>
    <property type="evidence" value="ECO:0007669"/>
    <property type="project" value="TreeGrafter"/>
</dbReference>
<evidence type="ECO:0000256" key="2">
    <source>
        <dbReference type="ARBA" id="ARBA00022729"/>
    </source>
</evidence>
<dbReference type="EMBL" id="JANRHJ010000003">
    <property type="protein sequence ID" value="MCR8873066.1"/>
    <property type="molecule type" value="Genomic_DNA"/>
</dbReference>
<gene>
    <name evidence="5" type="ORF">NW209_03340</name>
</gene>
<dbReference type="AlphaFoldDB" id="A0AAW5MXA4"/>
<dbReference type="Proteomes" id="UP001204579">
    <property type="component" value="Unassembled WGS sequence"/>
</dbReference>
<dbReference type="InterPro" id="IPR026891">
    <property type="entry name" value="Fn3-like"/>
</dbReference>
<dbReference type="GO" id="GO:0046556">
    <property type="term" value="F:alpha-L-arabinofuranosidase activity"/>
    <property type="evidence" value="ECO:0007669"/>
    <property type="project" value="TreeGrafter"/>
</dbReference>
<dbReference type="InterPro" id="IPR036962">
    <property type="entry name" value="Glyco_hydro_3_N_sf"/>
</dbReference>
<dbReference type="SUPFAM" id="SSF51445">
    <property type="entry name" value="(Trans)glycosidases"/>
    <property type="match status" value="1"/>
</dbReference>
<dbReference type="InterPro" id="IPR001764">
    <property type="entry name" value="Glyco_hydro_3_N"/>
</dbReference>
<dbReference type="InterPro" id="IPR017853">
    <property type="entry name" value="GH"/>
</dbReference>
<dbReference type="PRINTS" id="PR00133">
    <property type="entry name" value="GLHYDRLASE3"/>
</dbReference>
<dbReference type="Gene3D" id="3.20.20.300">
    <property type="entry name" value="Glycoside hydrolase, family 3, N-terminal domain"/>
    <property type="match status" value="1"/>
</dbReference>
<proteinExistence type="inferred from homology"/>
<protein>
    <submittedName>
        <fullName evidence="5">Glycoside hydrolase family 3 C-terminal domain-containing protein</fullName>
    </submittedName>
</protein>
<dbReference type="Pfam" id="PF01915">
    <property type="entry name" value="Glyco_hydro_3_C"/>
    <property type="match status" value="1"/>
</dbReference>
<sequence>MKNKIVTYGILFFCNLIPLQAKDYDYPFQDPSLPVEERVEDLISRLTLSEKVQMMKHQSPAVERLGVPAYNWWNEALHGVARTSEKVTVFPQAIGMAATFDTEALEKAAGMISEEGRALFNEDVREGKTGTIYRGLTYWTPNVNIFRDPRWGRGQETYGEDPYLTAKMGSAMVRGLEGDDPVYLKAVACAKHYAVHSGPEHNRHSFNAEVDAYDLWDTYLPAFRELVVKAKVHGVMCAYNRLDGQPCCGNNEILQNILRYQWKFDGYVTSDCGAINDFAHNHKTHADDMLAVSDAVLNGTDLECGNLYQLLEQGVNKGYLSEKDINVSLKRLFTILFKIGLFDGGDMSRNPYFSIGREVLECPAHKAQAYEMACKSMVLLKNEKNTLPLDLKKLKRIALIGPNADDPQTLLANYYGTPSEIITPLKSLQRRLEGKVEIDYMKGVDHVKKLDDGPSFQEIADRAKQSDVIVFVSGINANYEGEAGDAGAGGFAGFASGDRTTLQLPQVQLDLLKELKKTGRPLIIVNMSGSVMSFEWESQHADAIIQAWYGGQSAGDAITDVLLGIYNPSGRMPLTTYMKDEDLPAMEDYSMSNRTYRYFRGQVRYPFGYGLSYTSFKYEVCPADTVVETGKPITYSVKVTNTGKRDGDEVVQLYVSHSKQGTTERMPLCALKGFKRISLKKGESKIVSFVLSPEDLALVASSGILREKAGKADIYIGGGQPQQSQGVFYPLCIKGDVFQIN</sequence>
<comment type="caution">
    <text evidence="5">The sequence shown here is derived from an EMBL/GenBank/DDBJ whole genome shotgun (WGS) entry which is preliminary data.</text>
</comment>
<evidence type="ECO:0000259" key="4">
    <source>
        <dbReference type="SMART" id="SM01217"/>
    </source>
</evidence>
<dbReference type="RefSeq" id="WP_022340838.1">
    <property type="nucleotide sequence ID" value="NZ_CAUBSI010000012.1"/>
</dbReference>
<dbReference type="InterPro" id="IPR002772">
    <property type="entry name" value="Glyco_hydro_3_C"/>
</dbReference>
<keyword evidence="3 5" id="KW-0378">Hydrolase</keyword>
<dbReference type="InterPro" id="IPR044993">
    <property type="entry name" value="BXL"/>
</dbReference>
<dbReference type="SUPFAM" id="SSF52279">
    <property type="entry name" value="Beta-D-glucan exohydrolase, C-terminal domain"/>
    <property type="match status" value="1"/>
</dbReference>
<dbReference type="InterPro" id="IPR013783">
    <property type="entry name" value="Ig-like_fold"/>
</dbReference>
<dbReference type="GO" id="GO:0009044">
    <property type="term" value="F:xylan 1,4-beta-xylosidase activity"/>
    <property type="evidence" value="ECO:0007669"/>
    <property type="project" value="InterPro"/>
</dbReference>
<dbReference type="InterPro" id="IPR036881">
    <property type="entry name" value="Glyco_hydro_3_C_sf"/>
</dbReference>
<dbReference type="GO" id="GO:0045493">
    <property type="term" value="P:xylan catabolic process"/>
    <property type="evidence" value="ECO:0007669"/>
    <property type="project" value="InterPro"/>
</dbReference>
<evidence type="ECO:0000256" key="3">
    <source>
        <dbReference type="ARBA" id="ARBA00022801"/>
    </source>
</evidence>
<name>A0AAW5MXA4_9BACT</name>
<evidence type="ECO:0000313" key="5">
    <source>
        <dbReference type="EMBL" id="MCR8873066.1"/>
    </source>
</evidence>
<feature type="domain" description="Fibronectin type III-like" evidence="4">
    <location>
        <begin position="649"/>
        <end position="720"/>
    </location>
</feature>
<dbReference type="PANTHER" id="PTHR42721">
    <property type="entry name" value="SUGAR HYDROLASE-RELATED"/>
    <property type="match status" value="1"/>
</dbReference>
<dbReference type="Gene3D" id="3.40.50.1700">
    <property type="entry name" value="Glycoside hydrolase family 3 C-terminal domain"/>
    <property type="match status" value="1"/>
</dbReference>